<geneLocation type="plasmid" evidence="2 3">
    <name>unnamed1</name>
</geneLocation>
<accession>A0A2K9NJG7</accession>
<protein>
    <submittedName>
        <fullName evidence="2">Uncharacterized protein</fullName>
    </submittedName>
</protein>
<feature type="compositionally biased region" description="Low complexity" evidence="1">
    <location>
        <begin position="102"/>
        <end position="114"/>
    </location>
</feature>
<feature type="region of interest" description="Disordered" evidence="1">
    <location>
        <begin position="80"/>
        <end position="125"/>
    </location>
</feature>
<dbReference type="EMBL" id="CP025613">
    <property type="protein sequence ID" value="AUN33237.1"/>
    <property type="molecule type" value="Genomic_DNA"/>
</dbReference>
<proteinExistence type="predicted"/>
<feature type="region of interest" description="Disordered" evidence="1">
    <location>
        <begin position="25"/>
        <end position="51"/>
    </location>
</feature>
<dbReference type="NCBIfam" id="TIGR04360">
    <property type="entry name" value="other_trbK"/>
    <property type="match status" value="1"/>
</dbReference>
<evidence type="ECO:0000313" key="3">
    <source>
        <dbReference type="Proteomes" id="UP000234752"/>
    </source>
</evidence>
<dbReference type="InterPro" id="IPR027587">
    <property type="entry name" value="TrbK"/>
</dbReference>
<dbReference type="RefSeq" id="WP_102114754.1">
    <property type="nucleotide sequence ID" value="NZ_BMGN01000001.1"/>
</dbReference>
<dbReference type="KEGG" id="ncb:C0V82_22945"/>
<keyword evidence="3" id="KW-1185">Reference proteome</keyword>
<organism evidence="2 3">
    <name type="scientific">Niveispirillum cyanobacteriorum</name>
    <dbReference type="NCBI Taxonomy" id="1612173"/>
    <lineage>
        <taxon>Bacteria</taxon>
        <taxon>Pseudomonadati</taxon>
        <taxon>Pseudomonadota</taxon>
        <taxon>Alphaproteobacteria</taxon>
        <taxon>Rhodospirillales</taxon>
        <taxon>Azospirillaceae</taxon>
        <taxon>Niveispirillum</taxon>
    </lineage>
</organism>
<dbReference type="Pfam" id="PF20084">
    <property type="entry name" value="TrbK"/>
    <property type="match status" value="1"/>
</dbReference>
<evidence type="ECO:0000313" key="2">
    <source>
        <dbReference type="EMBL" id="AUN33237.1"/>
    </source>
</evidence>
<reference evidence="2 3" key="1">
    <citation type="submission" date="2017-12" db="EMBL/GenBank/DDBJ databases">
        <title>Genomes of bacteria within cyanobacterial aggregates.</title>
        <authorList>
            <person name="Cai H."/>
        </authorList>
    </citation>
    <scope>NUCLEOTIDE SEQUENCE [LARGE SCALE GENOMIC DNA]</scope>
    <source>
        <strain evidence="2 3">TH16</strain>
        <plasmid evidence="2 3">unnamed1</plasmid>
    </source>
</reference>
<name>A0A2K9NJG7_9PROT</name>
<sequence>MDGKTLARLGAVVFVAIAVTATAIEMTRKDDRQNSPTAQTRTVTERDPLGAELARCSAMGEAGPRDPSCLRAWDENRKRFLGQSAPAPAPAPAGPATLFPNAPADAAPDDATPAIQAEPSRPEVR</sequence>
<dbReference type="OrthoDB" id="9815800at2"/>
<dbReference type="AlphaFoldDB" id="A0A2K9NJG7"/>
<dbReference type="Proteomes" id="UP000234752">
    <property type="component" value="Plasmid unnamed1"/>
</dbReference>
<gene>
    <name evidence="2" type="ORF">C0V82_22945</name>
</gene>
<evidence type="ECO:0000256" key="1">
    <source>
        <dbReference type="SAM" id="MobiDB-lite"/>
    </source>
</evidence>
<keyword evidence="2" id="KW-0614">Plasmid</keyword>